<proteinExistence type="predicted"/>
<feature type="compositionally biased region" description="Basic and acidic residues" evidence="1">
    <location>
        <begin position="23"/>
        <end position="37"/>
    </location>
</feature>
<feature type="region of interest" description="Disordered" evidence="1">
    <location>
        <begin position="246"/>
        <end position="288"/>
    </location>
</feature>
<keyword evidence="3" id="KW-1185">Reference proteome</keyword>
<gene>
    <name evidence="2" type="ORF">K7432_002929</name>
</gene>
<evidence type="ECO:0000313" key="2">
    <source>
        <dbReference type="EMBL" id="KAK9767352.1"/>
    </source>
</evidence>
<comment type="caution">
    <text evidence="2">The sequence shown here is derived from an EMBL/GenBank/DDBJ whole genome shotgun (WGS) entry which is preliminary data.</text>
</comment>
<evidence type="ECO:0000313" key="3">
    <source>
        <dbReference type="Proteomes" id="UP001479436"/>
    </source>
</evidence>
<name>A0ABR2X0P9_9FUNG</name>
<sequence>MSSWRNSSYGDDDPPRVNLPPIERLDGGKFNRSHHDVPLPPIDCDPFSTREISELPSLPPLSDYLARRSDFSERYSACSIKSKLQLPKCTSFYERSGSSDSDEEHFRHPLDLDSNLRLPPIMLDLKFEQPDPLHVLYNSTPLAVQKNPKRGEYCDTYRPDMYSTCLYHKKNMTDYQDELQGMEKLAQKLADQRLSSTKVDSFHLVSNESIESGVCMSQDTWGSHRMINGLSDSTCIEEVLSRKRSWDQEYRQTEPAGASDQWSRDRRHSIATMSSPSSPIPNSSLPKKPHMISTRDIKMHTETSLSSNIQPLTLVSPDSTHFPDTLECLNNSLLYNLKMANTLTMEVSSATLPLVNNLL</sequence>
<accession>A0ABR2X0P9</accession>
<feature type="region of interest" description="Disordered" evidence="1">
    <location>
        <begin position="1"/>
        <end position="37"/>
    </location>
</feature>
<dbReference type="EMBL" id="JASJQH010000083">
    <property type="protein sequence ID" value="KAK9767352.1"/>
    <property type="molecule type" value="Genomic_DNA"/>
</dbReference>
<organism evidence="2 3">
    <name type="scientific">Basidiobolus ranarum</name>
    <dbReference type="NCBI Taxonomy" id="34480"/>
    <lineage>
        <taxon>Eukaryota</taxon>
        <taxon>Fungi</taxon>
        <taxon>Fungi incertae sedis</taxon>
        <taxon>Zoopagomycota</taxon>
        <taxon>Entomophthoromycotina</taxon>
        <taxon>Basidiobolomycetes</taxon>
        <taxon>Basidiobolales</taxon>
        <taxon>Basidiobolaceae</taxon>
        <taxon>Basidiobolus</taxon>
    </lineage>
</organism>
<protein>
    <submittedName>
        <fullName evidence="2">Uncharacterized protein</fullName>
    </submittedName>
</protein>
<dbReference type="Proteomes" id="UP001479436">
    <property type="component" value="Unassembled WGS sequence"/>
</dbReference>
<reference evidence="2 3" key="1">
    <citation type="submission" date="2023-04" db="EMBL/GenBank/DDBJ databases">
        <title>Genome of Basidiobolus ranarum AG-B5.</title>
        <authorList>
            <person name="Stajich J.E."/>
            <person name="Carter-House D."/>
            <person name="Gryganskyi A."/>
        </authorList>
    </citation>
    <scope>NUCLEOTIDE SEQUENCE [LARGE SCALE GENOMIC DNA]</scope>
    <source>
        <strain evidence="2 3">AG-B5</strain>
    </source>
</reference>
<evidence type="ECO:0000256" key="1">
    <source>
        <dbReference type="SAM" id="MobiDB-lite"/>
    </source>
</evidence>
<feature type="compositionally biased region" description="Low complexity" evidence="1">
    <location>
        <begin position="274"/>
        <end position="286"/>
    </location>
</feature>